<evidence type="ECO:0000256" key="1">
    <source>
        <dbReference type="SAM" id="Phobius"/>
    </source>
</evidence>
<gene>
    <name evidence="2" type="ORF">BT1A1_2109</name>
</gene>
<dbReference type="AlphaFoldDB" id="A0A090IV30"/>
<keyword evidence="1" id="KW-0472">Membrane</keyword>
<sequence length="78" mass="9345">MRGTMKYVKLFIQTLKVFILFTGCTILFYYAIMWISEEYQNHQRYEEPEGKAVKVASDGIESEHSWYDRLIMFYLSGE</sequence>
<protein>
    <recommendedName>
        <fullName evidence="4">DUF4227 domain-containing protein</fullName>
    </recommendedName>
</protein>
<organism evidence="2 3">
    <name type="scientific">Caldibacillus thermoamylovorans</name>
    <dbReference type="NCBI Taxonomy" id="35841"/>
    <lineage>
        <taxon>Bacteria</taxon>
        <taxon>Bacillati</taxon>
        <taxon>Bacillota</taxon>
        <taxon>Bacilli</taxon>
        <taxon>Bacillales</taxon>
        <taxon>Bacillaceae</taxon>
        <taxon>Caldibacillus</taxon>
    </lineage>
</organism>
<evidence type="ECO:0000313" key="2">
    <source>
        <dbReference type="EMBL" id="CEE01931.1"/>
    </source>
</evidence>
<evidence type="ECO:0008006" key="4">
    <source>
        <dbReference type="Google" id="ProtNLM"/>
    </source>
</evidence>
<accession>A0A090IV30</accession>
<feature type="transmembrane region" description="Helical" evidence="1">
    <location>
        <begin position="15"/>
        <end position="35"/>
    </location>
</feature>
<keyword evidence="1" id="KW-0812">Transmembrane</keyword>
<proteinExistence type="predicted"/>
<keyword evidence="1" id="KW-1133">Transmembrane helix</keyword>
<dbReference type="EMBL" id="CCRF01000061">
    <property type="protein sequence ID" value="CEE01931.1"/>
    <property type="molecule type" value="Genomic_DNA"/>
</dbReference>
<dbReference type="Proteomes" id="UP000040576">
    <property type="component" value="Unassembled WGS sequence"/>
</dbReference>
<evidence type="ECO:0000313" key="3">
    <source>
        <dbReference type="Proteomes" id="UP000040576"/>
    </source>
</evidence>
<dbReference type="Pfam" id="PF14004">
    <property type="entry name" value="DUF4227"/>
    <property type="match status" value="1"/>
</dbReference>
<reference evidence="2 3" key="1">
    <citation type="submission" date="2014-07" db="EMBL/GenBank/DDBJ databases">
        <authorList>
            <person name="Wibberg Daniel"/>
        </authorList>
    </citation>
    <scope>NUCLEOTIDE SEQUENCE [LARGE SCALE GENOMIC DNA]</scope>
</reference>
<dbReference type="InterPro" id="IPR025321">
    <property type="entry name" value="DUF4227"/>
</dbReference>
<name>A0A090IV30_9BACI</name>
<keyword evidence="3" id="KW-1185">Reference proteome</keyword>